<protein>
    <submittedName>
        <fullName evidence="1">Mu-like prophage protein gp16</fullName>
    </submittedName>
</protein>
<dbReference type="InterPro" id="IPR009363">
    <property type="entry name" value="Phage_Mu_Gp16"/>
</dbReference>
<dbReference type="EMBL" id="UFRQ01000003">
    <property type="protein sequence ID" value="SUT89870.1"/>
    <property type="molecule type" value="Genomic_DNA"/>
</dbReference>
<dbReference type="OrthoDB" id="7360086at2"/>
<evidence type="ECO:0000313" key="2">
    <source>
        <dbReference type="Proteomes" id="UP000254649"/>
    </source>
</evidence>
<keyword evidence="2" id="KW-1185">Reference proteome</keyword>
<dbReference type="Pfam" id="PF06252">
    <property type="entry name" value="GemA"/>
    <property type="match status" value="1"/>
</dbReference>
<evidence type="ECO:0000313" key="1">
    <source>
        <dbReference type="EMBL" id="SUT89870.1"/>
    </source>
</evidence>
<dbReference type="Proteomes" id="UP000254649">
    <property type="component" value="Unassembled WGS sequence"/>
</dbReference>
<gene>
    <name evidence="1" type="ORF">NCTC10801_01081</name>
</gene>
<reference evidence="1 2" key="1">
    <citation type="submission" date="2018-06" db="EMBL/GenBank/DDBJ databases">
        <authorList>
            <consortium name="Pathogen Informatics"/>
            <person name="Doyle S."/>
        </authorList>
    </citation>
    <scope>NUCLEOTIDE SEQUENCE [LARGE SCALE GENOMIC DNA]</scope>
    <source>
        <strain evidence="1 2">NCTC10801</strain>
    </source>
</reference>
<accession>A0A380TRE0</accession>
<proteinExistence type="predicted"/>
<organism evidence="1 2">
    <name type="scientific">[Actinobacillus] rossii</name>
    <dbReference type="NCBI Taxonomy" id="123820"/>
    <lineage>
        <taxon>Bacteria</taxon>
        <taxon>Pseudomonadati</taxon>
        <taxon>Pseudomonadota</taxon>
        <taxon>Gammaproteobacteria</taxon>
        <taxon>Pasteurellales</taxon>
        <taxon>Pasteurellaceae</taxon>
    </lineage>
</organism>
<sequence>MHYTKPKLIQLIHIAKQKLAMDEFSYRAMLERLTGKGSTKAMSVTELMKVMHELEQKGFKKTVKRQHSPSSKSAVKKSNIATKIRAIWIEMHKQGIIRDGSEQALNKWVHSVANPILESRNQPIVLNVQSLNDQMASIVLERLKQWRKRTENPILNPQEKQNEK</sequence>
<name>A0A380TRE0_9PAST</name>
<dbReference type="AlphaFoldDB" id="A0A380TRE0"/>